<dbReference type="VEuPathDB" id="FungiDB:BTJ68_08869"/>
<evidence type="ECO:0000313" key="3">
    <source>
        <dbReference type="Proteomes" id="UP000194280"/>
    </source>
</evidence>
<sequence>MAAADVQPPVPEPAAPEPAPAVPDYLASPNAVFNDVGVQWRYGKAPDYSKTRKVWEEGKKMNHAAGSLPQLVENLVKNWEVEASFKPRLEDWRTIDHERYSFAINGGPPQSGEHMLKVGTYNAIIAPNEYYSPENSDFASSHKTFKRMMPTFAWEVVEVYSGPPQVAFKWRHWGVMKNDYVGFNDKGEKVVAKAHGGPIEIFGVTVAKVDDKVRLQELDTWFDPLDMFRQIAPKGIVNKENMNRKVDPESALDVDSQYVPSEPKVAQPEQPNGHAKATEPAHPISATQPSSDAVIPDHDGVKIAEESNQPGKEPMAPEEVLPTHVSNSTGQRADAFVPHQGADTSKHASESNPSDATPATTVVESAAVHGADAKLDHPSSNFHDAHAQQSTKGTSSTGTAAAAHDRGLYQTSTANNTTTNPRQSIYSSAVTGNVADRLIPAPDESRTTGVHDAIDAHLESSSAADVHPHPHATEEATQAGKGEAVAVPAASEETRLTHEEMSRITGAECPFLMNRE</sequence>
<evidence type="ECO:0008006" key="4">
    <source>
        <dbReference type="Google" id="ProtNLM"/>
    </source>
</evidence>
<protein>
    <recommendedName>
        <fullName evidence="4">Pathogen-related protein</fullName>
    </recommendedName>
</protein>
<evidence type="ECO:0000313" key="2">
    <source>
        <dbReference type="EMBL" id="OTA32715.1"/>
    </source>
</evidence>
<dbReference type="InParanoid" id="A0A1Z5T9J8"/>
<dbReference type="InterPro" id="IPR053218">
    <property type="entry name" value="Pathogen-related_defense"/>
</dbReference>
<feature type="region of interest" description="Disordered" evidence="1">
    <location>
        <begin position="262"/>
        <end position="296"/>
    </location>
</feature>
<feature type="region of interest" description="Disordered" evidence="1">
    <location>
        <begin position="340"/>
        <end position="360"/>
    </location>
</feature>
<gene>
    <name evidence="2" type="ORF">BTJ68_08869</name>
</gene>
<dbReference type="PANTHER" id="PTHR31723:SF10">
    <property type="entry name" value="PATHOGEN-RELATED PROTEIN"/>
    <property type="match status" value="1"/>
</dbReference>
<feature type="region of interest" description="Disordered" evidence="1">
    <location>
        <begin position="1"/>
        <end position="23"/>
    </location>
</feature>
<dbReference type="PANTHER" id="PTHR31723">
    <property type="entry name" value="PATHOGENESIS-RELATED FAMILY PROTEIN"/>
    <property type="match status" value="1"/>
</dbReference>
<keyword evidence="3" id="KW-1185">Reference proteome</keyword>
<dbReference type="Proteomes" id="UP000194280">
    <property type="component" value="Unassembled WGS sequence"/>
</dbReference>
<feature type="compositionally biased region" description="Polar residues" evidence="1">
    <location>
        <begin position="350"/>
        <end position="360"/>
    </location>
</feature>
<feature type="compositionally biased region" description="Pro residues" evidence="1">
    <location>
        <begin position="8"/>
        <end position="21"/>
    </location>
</feature>
<feature type="compositionally biased region" description="Low complexity" evidence="1">
    <location>
        <begin position="387"/>
        <end position="402"/>
    </location>
</feature>
<dbReference type="SUPFAM" id="SSF54427">
    <property type="entry name" value="NTF2-like"/>
    <property type="match status" value="1"/>
</dbReference>
<dbReference type="InterPro" id="IPR032710">
    <property type="entry name" value="NTF2-like_dom_sf"/>
</dbReference>
<dbReference type="AlphaFoldDB" id="A0A1Z5T9J8"/>
<dbReference type="EMBL" id="MUNK01000088">
    <property type="protein sequence ID" value="OTA32715.1"/>
    <property type="molecule type" value="Genomic_DNA"/>
</dbReference>
<comment type="caution">
    <text evidence="2">The sequence shown here is derived from an EMBL/GenBank/DDBJ whole genome shotgun (WGS) entry which is preliminary data.</text>
</comment>
<dbReference type="Gene3D" id="3.10.450.50">
    <property type="match status" value="1"/>
</dbReference>
<dbReference type="OrthoDB" id="65445at2759"/>
<feature type="region of interest" description="Disordered" evidence="1">
    <location>
        <begin position="373"/>
        <end position="402"/>
    </location>
</feature>
<accession>A0A1Z5T9J8</accession>
<feature type="region of interest" description="Disordered" evidence="1">
    <location>
        <begin position="461"/>
        <end position="483"/>
    </location>
</feature>
<evidence type="ECO:0000256" key="1">
    <source>
        <dbReference type="SAM" id="MobiDB-lite"/>
    </source>
</evidence>
<organism evidence="2 3">
    <name type="scientific">Hortaea werneckii EXF-2000</name>
    <dbReference type="NCBI Taxonomy" id="1157616"/>
    <lineage>
        <taxon>Eukaryota</taxon>
        <taxon>Fungi</taxon>
        <taxon>Dikarya</taxon>
        <taxon>Ascomycota</taxon>
        <taxon>Pezizomycotina</taxon>
        <taxon>Dothideomycetes</taxon>
        <taxon>Dothideomycetidae</taxon>
        <taxon>Mycosphaerellales</taxon>
        <taxon>Teratosphaeriaceae</taxon>
        <taxon>Hortaea</taxon>
    </lineage>
</organism>
<name>A0A1Z5T9J8_HORWE</name>
<proteinExistence type="predicted"/>
<reference evidence="2 3" key="1">
    <citation type="submission" date="2017-01" db="EMBL/GenBank/DDBJ databases">
        <title>The recent genome duplication of the halophilic yeast Hortaea werneckii: insights from long-read sequencing.</title>
        <authorList>
            <person name="Sinha S."/>
            <person name="Flibotte S."/>
            <person name="Neira M."/>
            <person name="Lenassi M."/>
            <person name="Gostincar C."/>
            <person name="Stajich J.E."/>
            <person name="Nislow C.E."/>
        </authorList>
    </citation>
    <scope>NUCLEOTIDE SEQUENCE [LARGE SCALE GENOMIC DNA]</scope>
    <source>
        <strain evidence="2 3">EXF-2000</strain>
    </source>
</reference>